<dbReference type="EMBL" id="CP000394">
    <property type="protein sequence ID" value="ABI62465.1"/>
    <property type="molecule type" value="Genomic_DNA"/>
</dbReference>
<reference evidence="2 3" key="1">
    <citation type="journal article" date="2007" name="J. Bacteriol.">
        <title>Genome sequence analysis of the emerging human pathogenic acetic acid bacterium Granulibacter bethesdensis.</title>
        <authorList>
            <person name="Greenberg D.E."/>
            <person name="Porcella S.F."/>
            <person name="Zelazny A.M."/>
            <person name="Virtaneva K."/>
            <person name="Sturdevant D.E."/>
            <person name="Kupko J.J.III."/>
            <person name="Barbian K.D."/>
            <person name="Babar A."/>
            <person name="Dorward D.W."/>
            <person name="Holland S.M."/>
        </authorList>
    </citation>
    <scope>NUCLEOTIDE SEQUENCE [LARGE SCALE GENOMIC DNA]</scope>
    <source>
        <strain evidence="3">ATCC BAA-1260 / CGDNIH1</strain>
    </source>
</reference>
<proteinExistence type="predicted"/>
<evidence type="ECO:0000313" key="2">
    <source>
        <dbReference type="EMBL" id="ABI62465.1"/>
    </source>
</evidence>
<dbReference type="HOGENOM" id="CLU_1265451_0_0_5"/>
<evidence type="ECO:0000256" key="1">
    <source>
        <dbReference type="SAM" id="MobiDB-lite"/>
    </source>
</evidence>
<dbReference type="Proteomes" id="UP000001963">
    <property type="component" value="Chromosome"/>
</dbReference>
<gene>
    <name evidence="2" type="ordered locus">GbCGDNIH1_1567</name>
</gene>
<organism evidence="2 3">
    <name type="scientific">Granulibacter bethesdensis (strain ATCC BAA-1260 / CGDNIH1)</name>
    <dbReference type="NCBI Taxonomy" id="391165"/>
    <lineage>
        <taxon>Bacteria</taxon>
        <taxon>Pseudomonadati</taxon>
        <taxon>Pseudomonadota</taxon>
        <taxon>Alphaproteobacteria</taxon>
        <taxon>Acetobacterales</taxon>
        <taxon>Acetobacteraceae</taxon>
        <taxon>Granulibacter</taxon>
    </lineage>
</organism>
<sequence>MLLFGLISARRTAADGGRNRQAALPPPVSASSLFFPVSSGPFPMPKACPFCPASRVSLLRFRDVFRRGIALAMPVLMLSRAMAQPLDTAPHPASALANMGAVQRAELHARAHGALSTAEAPPIRVSQQPVQHVPDSESAAMRQEAEAALEARLGRGISISEGHATRFRDGKGGESQWYMCGSTTRLKGGMAGMSGSDSDRFVMASSGALLLESEQHPDFGWTWTHVCSPENAIHPPSSPVSAPAGTAVSPPVSAGGKGTGR</sequence>
<accession>Q0BRT7</accession>
<dbReference type="KEGG" id="gbe:GbCGDNIH1_1567"/>
<evidence type="ECO:0000313" key="3">
    <source>
        <dbReference type="Proteomes" id="UP000001963"/>
    </source>
</evidence>
<dbReference type="AlphaFoldDB" id="Q0BRT7"/>
<feature type="region of interest" description="Disordered" evidence="1">
    <location>
        <begin position="233"/>
        <end position="261"/>
    </location>
</feature>
<name>Q0BRT7_GRABC</name>
<dbReference type="STRING" id="391165.GbCGDNIH1_1567"/>
<protein>
    <submittedName>
        <fullName evidence="2">Uncharacterized protein</fullName>
    </submittedName>
</protein>
<keyword evidence="3" id="KW-1185">Reference proteome</keyword>